<dbReference type="Proteomes" id="UP000639606">
    <property type="component" value="Unassembled WGS sequence"/>
</dbReference>
<dbReference type="Gene3D" id="3.60.40.10">
    <property type="entry name" value="PPM-type phosphatase domain"/>
    <property type="match status" value="1"/>
</dbReference>
<dbReference type="InterPro" id="IPR001932">
    <property type="entry name" value="PPM-type_phosphatase-like_dom"/>
</dbReference>
<dbReference type="EMBL" id="BMRG01000002">
    <property type="protein sequence ID" value="GGP43314.1"/>
    <property type="molecule type" value="Genomic_DNA"/>
</dbReference>
<gene>
    <name evidence="2" type="ORF">GCM10010185_13620</name>
</gene>
<name>A0A918ALP2_9PSEU</name>
<feature type="domain" description="PPM-type phosphatase" evidence="1">
    <location>
        <begin position="4"/>
        <end position="213"/>
    </location>
</feature>
<accession>A0A918ALP2</accession>
<comment type="caution">
    <text evidence="2">The sequence shown here is derived from an EMBL/GenBank/DDBJ whole genome shotgun (WGS) entry which is preliminary data.</text>
</comment>
<dbReference type="InterPro" id="IPR036457">
    <property type="entry name" value="PPM-type-like_dom_sf"/>
</dbReference>
<evidence type="ECO:0000259" key="1">
    <source>
        <dbReference type="Pfam" id="PF13672"/>
    </source>
</evidence>
<reference evidence="2" key="1">
    <citation type="journal article" date="2014" name="Int. J. Syst. Evol. Microbiol.">
        <title>Complete genome sequence of Corynebacterium casei LMG S-19264T (=DSM 44701T), isolated from a smear-ripened cheese.</title>
        <authorList>
            <consortium name="US DOE Joint Genome Institute (JGI-PGF)"/>
            <person name="Walter F."/>
            <person name="Albersmeier A."/>
            <person name="Kalinowski J."/>
            <person name="Ruckert C."/>
        </authorList>
    </citation>
    <scope>NUCLEOTIDE SEQUENCE</scope>
    <source>
        <strain evidence="2">JCM 3313</strain>
    </source>
</reference>
<dbReference type="AlphaFoldDB" id="A0A918ALP2"/>
<reference evidence="2" key="2">
    <citation type="submission" date="2020-09" db="EMBL/GenBank/DDBJ databases">
        <authorList>
            <person name="Sun Q."/>
            <person name="Ohkuma M."/>
        </authorList>
    </citation>
    <scope>NUCLEOTIDE SEQUENCE</scope>
    <source>
        <strain evidence="2">JCM 3313</strain>
    </source>
</reference>
<evidence type="ECO:0000313" key="3">
    <source>
        <dbReference type="Proteomes" id="UP000639606"/>
    </source>
</evidence>
<dbReference type="RefSeq" id="WP_189222186.1">
    <property type="nucleotide sequence ID" value="NZ_BMRG01000002.1"/>
</dbReference>
<sequence length="269" mass="29297">MFRGASLAGSGSPDGGQDRWADCGTSAVVLDGASSFTPAVVDATHYVDQLCAELAHRLRGHEGDLVDVLGSCIAAVAGRLSLQRGQSPSSTVLIARERGDNFDVLALGDSTAVVSRNGEVDRITDDRLAAVGHDLRRQYQSRLTTGVGYDDTHRRLLRQLQEQELTARNTSGGYWIAEADERAAEKAVLRTSPLSEVDWCVLATDGVQRPVDHLGIRWSDIAHMSAAELAELLAELHRWEAVDDPDGEVLPRSKRHDDKAVVVWTRPRL</sequence>
<protein>
    <recommendedName>
        <fullName evidence="1">PPM-type phosphatase domain-containing protein</fullName>
    </recommendedName>
</protein>
<keyword evidence="3" id="KW-1185">Reference proteome</keyword>
<dbReference type="SUPFAM" id="SSF81606">
    <property type="entry name" value="PP2C-like"/>
    <property type="match status" value="1"/>
</dbReference>
<organism evidence="2 3">
    <name type="scientific">Saccharothrix coeruleofusca</name>
    <dbReference type="NCBI Taxonomy" id="33919"/>
    <lineage>
        <taxon>Bacteria</taxon>
        <taxon>Bacillati</taxon>
        <taxon>Actinomycetota</taxon>
        <taxon>Actinomycetes</taxon>
        <taxon>Pseudonocardiales</taxon>
        <taxon>Pseudonocardiaceae</taxon>
        <taxon>Saccharothrix</taxon>
    </lineage>
</organism>
<dbReference type="Pfam" id="PF13672">
    <property type="entry name" value="PP2C_2"/>
    <property type="match status" value="1"/>
</dbReference>
<proteinExistence type="predicted"/>
<evidence type="ECO:0000313" key="2">
    <source>
        <dbReference type="EMBL" id="GGP43314.1"/>
    </source>
</evidence>